<gene>
    <name evidence="1" type="ORF">T190423A01A_130054</name>
</gene>
<protein>
    <submittedName>
        <fullName evidence="1">Uncharacterized protein</fullName>
    </submittedName>
</protein>
<accession>A0ABM9P769</accession>
<reference evidence="1 2" key="1">
    <citation type="submission" date="2024-05" db="EMBL/GenBank/DDBJ databases">
        <authorList>
            <person name="Duchaud E."/>
        </authorList>
    </citation>
    <scope>NUCLEOTIDE SEQUENCE [LARGE SCALE GENOMIC DNA]</scope>
    <source>
        <strain evidence="1">Ena-SAMPLE-TAB-13-05-2024-13:56:06:370-140308</strain>
    </source>
</reference>
<evidence type="ECO:0000313" key="2">
    <source>
        <dbReference type="Proteomes" id="UP001497527"/>
    </source>
</evidence>
<organism evidence="1 2">
    <name type="scientific">Tenacibaculum polynesiense</name>
    <dbReference type="NCBI Taxonomy" id="3137857"/>
    <lineage>
        <taxon>Bacteria</taxon>
        <taxon>Pseudomonadati</taxon>
        <taxon>Bacteroidota</taxon>
        <taxon>Flavobacteriia</taxon>
        <taxon>Flavobacteriales</taxon>
        <taxon>Flavobacteriaceae</taxon>
        <taxon>Tenacibaculum</taxon>
    </lineage>
</organism>
<comment type="caution">
    <text evidence="1">The sequence shown here is derived from an EMBL/GenBank/DDBJ whole genome shotgun (WGS) entry which is preliminary data.</text>
</comment>
<dbReference type="RefSeq" id="WP_348714138.1">
    <property type="nucleotide sequence ID" value="NZ_CAXJIO010000004.1"/>
</dbReference>
<evidence type="ECO:0000313" key="1">
    <source>
        <dbReference type="EMBL" id="CAL2101374.1"/>
    </source>
</evidence>
<keyword evidence="2" id="KW-1185">Reference proteome</keyword>
<dbReference type="Proteomes" id="UP001497527">
    <property type="component" value="Unassembled WGS sequence"/>
</dbReference>
<name>A0ABM9P769_9FLAO</name>
<sequence>MNEQETDIEFLVAAFTYSYASMNQTFYLRKRDLKVIGVHIFDYSLMSECKSDYETGLTKEEERDIKEAIIANEKGYDTHVYIPRLTREQRFQIIEEFINISNSYKEKLLINKEELIQSSQKYSSVFYKKGIKPGVEMEYLTNGITNENFKSEWTDFYVAKTRPIALEWLEKQKRSLQQNT</sequence>
<proteinExistence type="predicted"/>
<dbReference type="EMBL" id="CAXJIO010000004">
    <property type="protein sequence ID" value="CAL2101374.1"/>
    <property type="molecule type" value="Genomic_DNA"/>
</dbReference>